<comment type="caution">
    <text evidence="2">The sequence shown here is derived from an EMBL/GenBank/DDBJ whole genome shotgun (WGS) entry which is preliminary data.</text>
</comment>
<dbReference type="EMBL" id="BMAW01032653">
    <property type="protein sequence ID" value="GFU26564.1"/>
    <property type="molecule type" value="Genomic_DNA"/>
</dbReference>
<accession>A0A8X6UKM9</accession>
<feature type="region of interest" description="Disordered" evidence="1">
    <location>
        <begin position="75"/>
        <end position="96"/>
    </location>
</feature>
<feature type="compositionally biased region" description="Polar residues" evidence="1">
    <location>
        <begin position="78"/>
        <end position="88"/>
    </location>
</feature>
<dbReference type="Proteomes" id="UP000887013">
    <property type="component" value="Unassembled WGS sequence"/>
</dbReference>
<evidence type="ECO:0000313" key="2">
    <source>
        <dbReference type="EMBL" id="GFU26564.1"/>
    </source>
</evidence>
<keyword evidence="3" id="KW-1185">Reference proteome</keyword>
<name>A0A8X6UKM9_NEPPI</name>
<protein>
    <submittedName>
        <fullName evidence="2">Uncharacterized protein</fullName>
    </submittedName>
</protein>
<dbReference type="AlphaFoldDB" id="A0A8X6UKM9"/>
<proteinExistence type="predicted"/>
<organism evidence="2 3">
    <name type="scientific">Nephila pilipes</name>
    <name type="common">Giant wood spider</name>
    <name type="synonym">Nephila maculata</name>
    <dbReference type="NCBI Taxonomy" id="299642"/>
    <lineage>
        <taxon>Eukaryota</taxon>
        <taxon>Metazoa</taxon>
        <taxon>Ecdysozoa</taxon>
        <taxon>Arthropoda</taxon>
        <taxon>Chelicerata</taxon>
        <taxon>Arachnida</taxon>
        <taxon>Araneae</taxon>
        <taxon>Araneomorphae</taxon>
        <taxon>Entelegynae</taxon>
        <taxon>Araneoidea</taxon>
        <taxon>Nephilidae</taxon>
        <taxon>Nephila</taxon>
    </lineage>
</organism>
<evidence type="ECO:0000256" key="1">
    <source>
        <dbReference type="SAM" id="MobiDB-lite"/>
    </source>
</evidence>
<sequence>MVGENRNVIRIACSYIASDPVYVDMRGIFHREVILLPPRRRVVGRGNTVRVELDWNPQGMKVGGAMILGAPFRGRRLQGQSGRPNRISTPKKVKNV</sequence>
<reference evidence="2" key="1">
    <citation type="submission" date="2020-08" db="EMBL/GenBank/DDBJ databases">
        <title>Multicomponent nature underlies the extraordinary mechanical properties of spider dragline silk.</title>
        <authorList>
            <person name="Kono N."/>
            <person name="Nakamura H."/>
            <person name="Mori M."/>
            <person name="Yoshida Y."/>
            <person name="Ohtoshi R."/>
            <person name="Malay A.D."/>
            <person name="Moran D.A.P."/>
            <person name="Tomita M."/>
            <person name="Numata K."/>
            <person name="Arakawa K."/>
        </authorList>
    </citation>
    <scope>NUCLEOTIDE SEQUENCE</scope>
</reference>
<gene>
    <name evidence="2" type="ORF">NPIL_616111</name>
</gene>
<evidence type="ECO:0000313" key="3">
    <source>
        <dbReference type="Proteomes" id="UP000887013"/>
    </source>
</evidence>